<dbReference type="AlphaFoldDB" id="W2S5Q2"/>
<accession>W2S5Q2</accession>
<evidence type="ECO:0000313" key="2">
    <source>
        <dbReference type="EMBL" id="ETN44017.1"/>
    </source>
</evidence>
<sequence length="242" mass="27793">MRLLQHLPNGSFKLVSFADDAVPPYAILSHTWIDGEEVMYNELVAGIRMDKAGYEKIGFCAERAALDVLEYFWVDTYCIDKSDGQELSTAINSMFRWYQRANRCYVYLSDVSVPDNVVDAQAFPITWLDAIRRSRWFRRGWTLQELLAPATVEFFSKERKYLGSKMTLEQEIHQITQIPNGALRGQSLANFGIEQRINWATTRTTKRKEDKVYCLLGVFEVFLPLIYGEGGSKRHSAAPRGN</sequence>
<dbReference type="VEuPathDB" id="FungiDB:HMPREF1541_10882"/>
<dbReference type="HOGENOM" id="CLU_000288_138_0_1"/>
<dbReference type="InterPro" id="IPR010730">
    <property type="entry name" value="HET"/>
</dbReference>
<dbReference type="RefSeq" id="XP_008713773.1">
    <property type="nucleotide sequence ID" value="XM_008715551.1"/>
</dbReference>
<dbReference type="PANTHER" id="PTHR10622">
    <property type="entry name" value="HET DOMAIN-CONTAINING PROTEIN"/>
    <property type="match status" value="1"/>
</dbReference>
<dbReference type="STRING" id="1220924.W2S5Q2"/>
<gene>
    <name evidence="2" type="ORF">HMPREF1541_10882</name>
</gene>
<protein>
    <recommendedName>
        <fullName evidence="1">Heterokaryon incompatibility domain-containing protein</fullName>
    </recommendedName>
</protein>
<dbReference type="OrthoDB" id="674604at2759"/>
<keyword evidence="3" id="KW-1185">Reference proteome</keyword>
<organism evidence="2 3">
    <name type="scientific">Cyphellophora europaea (strain CBS 101466)</name>
    <name type="common">Phialophora europaea</name>
    <dbReference type="NCBI Taxonomy" id="1220924"/>
    <lineage>
        <taxon>Eukaryota</taxon>
        <taxon>Fungi</taxon>
        <taxon>Dikarya</taxon>
        <taxon>Ascomycota</taxon>
        <taxon>Pezizomycotina</taxon>
        <taxon>Eurotiomycetes</taxon>
        <taxon>Chaetothyriomycetidae</taxon>
        <taxon>Chaetothyriales</taxon>
        <taxon>Cyphellophoraceae</taxon>
        <taxon>Cyphellophora</taxon>
    </lineage>
</organism>
<dbReference type="EMBL" id="KB822716">
    <property type="protein sequence ID" value="ETN44017.1"/>
    <property type="molecule type" value="Genomic_DNA"/>
</dbReference>
<dbReference type="Proteomes" id="UP000030752">
    <property type="component" value="Unassembled WGS sequence"/>
</dbReference>
<name>W2S5Q2_CYPE1</name>
<dbReference type="Pfam" id="PF06985">
    <property type="entry name" value="HET"/>
    <property type="match status" value="1"/>
</dbReference>
<dbReference type="GeneID" id="19978221"/>
<evidence type="ECO:0000259" key="1">
    <source>
        <dbReference type="Pfam" id="PF06985"/>
    </source>
</evidence>
<dbReference type="InParanoid" id="W2S5Q2"/>
<dbReference type="PANTHER" id="PTHR10622:SF10">
    <property type="entry name" value="HET DOMAIN-CONTAINING PROTEIN"/>
    <property type="match status" value="1"/>
</dbReference>
<reference evidence="2 3" key="1">
    <citation type="submission" date="2013-03" db="EMBL/GenBank/DDBJ databases">
        <title>The Genome Sequence of Phialophora europaea CBS 101466.</title>
        <authorList>
            <consortium name="The Broad Institute Genomics Platform"/>
            <person name="Cuomo C."/>
            <person name="de Hoog S."/>
            <person name="Gorbushina A."/>
            <person name="Walker B."/>
            <person name="Young S.K."/>
            <person name="Zeng Q."/>
            <person name="Gargeya S."/>
            <person name="Fitzgerald M."/>
            <person name="Haas B."/>
            <person name="Abouelleil A."/>
            <person name="Allen A.W."/>
            <person name="Alvarado L."/>
            <person name="Arachchi H.M."/>
            <person name="Berlin A.M."/>
            <person name="Chapman S.B."/>
            <person name="Gainer-Dewar J."/>
            <person name="Goldberg J."/>
            <person name="Griggs A."/>
            <person name="Gujja S."/>
            <person name="Hansen M."/>
            <person name="Howarth C."/>
            <person name="Imamovic A."/>
            <person name="Ireland A."/>
            <person name="Larimer J."/>
            <person name="McCowan C."/>
            <person name="Murphy C."/>
            <person name="Pearson M."/>
            <person name="Poon T.W."/>
            <person name="Priest M."/>
            <person name="Roberts A."/>
            <person name="Saif S."/>
            <person name="Shea T."/>
            <person name="Sisk P."/>
            <person name="Sykes S."/>
            <person name="Wortman J."/>
            <person name="Nusbaum C."/>
            <person name="Birren B."/>
        </authorList>
    </citation>
    <scope>NUCLEOTIDE SEQUENCE [LARGE SCALE GENOMIC DNA]</scope>
    <source>
        <strain evidence="2 3">CBS 101466</strain>
    </source>
</reference>
<proteinExistence type="predicted"/>
<dbReference type="eggNOG" id="KOG1840">
    <property type="taxonomic scope" value="Eukaryota"/>
</dbReference>
<evidence type="ECO:0000313" key="3">
    <source>
        <dbReference type="Proteomes" id="UP000030752"/>
    </source>
</evidence>
<feature type="domain" description="Heterokaryon incompatibility" evidence="1">
    <location>
        <begin position="25"/>
        <end position="112"/>
    </location>
</feature>